<feature type="transmembrane region" description="Helical" evidence="1">
    <location>
        <begin position="26"/>
        <end position="44"/>
    </location>
</feature>
<reference evidence="2 3" key="1">
    <citation type="submission" date="2019-06" db="EMBL/GenBank/DDBJ databases">
        <title>Sequencing the genomes of 1000 actinobacteria strains.</title>
        <authorList>
            <person name="Klenk H.-P."/>
        </authorList>
    </citation>
    <scope>NUCLEOTIDE SEQUENCE [LARGE SCALE GENOMIC DNA]</scope>
    <source>
        <strain evidence="2 3">DSM 45456</strain>
    </source>
</reference>
<keyword evidence="1" id="KW-0472">Membrane</keyword>
<comment type="caution">
    <text evidence="2">The sequence shown here is derived from an EMBL/GenBank/DDBJ whole genome shotgun (WGS) entry which is preliminary data.</text>
</comment>
<keyword evidence="1" id="KW-0812">Transmembrane</keyword>
<evidence type="ECO:0000313" key="3">
    <source>
        <dbReference type="Proteomes" id="UP000316628"/>
    </source>
</evidence>
<sequence>MTLFVAGFLSVLGIMAVLLGGADDSPGLQGIGVLLVLAAIAYVVRSVRARRRR</sequence>
<protein>
    <submittedName>
        <fullName evidence="2">Uncharacterized protein</fullName>
    </submittedName>
</protein>
<dbReference type="RefSeq" id="WP_170231988.1">
    <property type="nucleotide sequence ID" value="NZ_VFPP01000001.1"/>
</dbReference>
<name>A0A543JA02_9PSEU</name>
<accession>A0A543JA02</accession>
<evidence type="ECO:0000256" key="1">
    <source>
        <dbReference type="SAM" id="Phobius"/>
    </source>
</evidence>
<evidence type="ECO:0000313" key="2">
    <source>
        <dbReference type="EMBL" id="TQM79658.1"/>
    </source>
</evidence>
<keyword evidence="1" id="KW-1133">Transmembrane helix</keyword>
<proteinExistence type="predicted"/>
<dbReference type="AlphaFoldDB" id="A0A543JA02"/>
<organism evidence="2 3">
    <name type="scientific">Saccharothrix saharensis</name>
    <dbReference type="NCBI Taxonomy" id="571190"/>
    <lineage>
        <taxon>Bacteria</taxon>
        <taxon>Bacillati</taxon>
        <taxon>Actinomycetota</taxon>
        <taxon>Actinomycetes</taxon>
        <taxon>Pseudonocardiales</taxon>
        <taxon>Pseudonocardiaceae</taxon>
        <taxon>Saccharothrix</taxon>
    </lineage>
</organism>
<dbReference type="EMBL" id="VFPP01000001">
    <property type="protein sequence ID" value="TQM79658.1"/>
    <property type="molecule type" value="Genomic_DNA"/>
</dbReference>
<keyword evidence="3" id="KW-1185">Reference proteome</keyword>
<gene>
    <name evidence="2" type="ORF">FHX81_1968</name>
</gene>
<dbReference type="Proteomes" id="UP000316628">
    <property type="component" value="Unassembled WGS sequence"/>
</dbReference>